<dbReference type="SUPFAM" id="SSF81383">
    <property type="entry name" value="F-box domain"/>
    <property type="match status" value="1"/>
</dbReference>
<dbReference type="SUPFAM" id="SSF50965">
    <property type="entry name" value="Galactose oxidase, central domain"/>
    <property type="match status" value="1"/>
</dbReference>
<evidence type="ECO:0000313" key="2">
    <source>
        <dbReference type="EMBL" id="KAF3339732.1"/>
    </source>
</evidence>
<sequence>MVSCGFDDQAWLIRTLGSDKETQTLINPLNGSIEERKIPEMEGQLCLAHFEEWLFLVSDLTDDCFLLNIYSLKKIHLPPIDESLESVRLCTLTSSPTSPDCTIIFFDEEDNCLLFCQPGDEEWTELPVDLDVTHITTMLKYKEKLYVVLLNSIEIIDIASLLKDANTSFVKTISMDNTPNHFFSFGIGGLDHLVESCGDLFFVKTCFPGTTQTVIDLDIFKLEETETKTDWVRVESIGDCAFFLNSHGKGGQSFRAKDARMDRNCVYQLLSCYDGKRLYKICLDNQTISFKLLTEEAVQGEYYCSFNWLLPVRRPVLEPELSISSETTSCSTEVSQKSSQSQVKEHESKKNAISLQFANYLPIHMVQLISEKLPFKDSGRIRVVCKLWMNLSNPIKKERLWLMYCPKISGTCQMYNPFEGKQFMLNLKKLNSNEPSRLLFSKDGWVLALQGHDQLCLLNPFTNDFHHLPILEYRYSYSGIAMSCAPNSLSNCVVFALVSPPRGEVTTIIAWHYGHDEWCHMEFDNNFPFPVANNNPVFIDGEFYCLSRLGNLGVFNPENNTWRILDKPSPIYSDIYHAPEIASEYCYLLECNGDLISVFRAVNMDYVRVYKLDRSKMSWTQLEDLGDLTLFLDFRTSIARSLPCKSYSNKLYLPRLRDETSTTAFYYNMKTKMLNPDFKCLKEPYNCVWLEPNLSSHI</sequence>
<name>A0A833VGX6_9POAL</name>
<dbReference type="InterPro" id="IPR005174">
    <property type="entry name" value="KIB1-4_b-propeller"/>
</dbReference>
<feature type="domain" description="F-box" evidence="1">
    <location>
        <begin position="361"/>
        <end position="401"/>
    </location>
</feature>
<dbReference type="Pfam" id="PF00646">
    <property type="entry name" value="F-box"/>
    <property type="match status" value="1"/>
</dbReference>
<keyword evidence="3" id="KW-1185">Reference proteome</keyword>
<dbReference type="InterPro" id="IPR011043">
    <property type="entry name" value="Gal_Oxase/kelch_b-propeller"/>
</dbReference>
<dbReference type="InterPro" id="IPR036047">
    <property type="entry name" value="F-box-like_dom_sf"/>
</dbReference>
<dbReference type="Proteomes" id="UP000623129">
    <property type="component" value="Unassembled WGS sequence"/>
</dbReference>
<evidence type="ECO:0000259" key="1">
    <source>
        <dbReference type="SMART" id="SM00256"/>
    </source>
</evidence>
<dbReference type="SMART" id="SM00256">
    <property type="entry name" value="FBOX"/>
    <property type="match status" value="1"/>
</dbReference>
<evidence type="ECO:0000313" key="3">
    <source>
        <dbReference type="Proteomes" id="UP000623129"/>
    </source>
</evidence>
<dbReference type="OrthoDB" id="679467at2759"/>
<gene>
    <name evidence="2" type="ORF">FCM35_KLT15503</name>
</gene>
<protein>
    <submittedName>
        <fullName evidence="2">F-box protein family-like protein</fullName>
    </submittedName>
</protein>
<dbReference type="PANTHER" id="PTHR33127:SF97">
    <property type="entry name" value="OS08G0448300 PROTEIN"/>
    <property type="match status" value="1"/>
</dbReference>
<dbReference type="AlphaFoldDB" id="A0A833VGX6"/>
<accession>A0A833VGX6</accession>
<proteinExistence type="predicted"/>
<dbReference type="Pfam" id="PF03478">
    <property type="entry name" value="Beta-prop_KIB1-4"/>
    <property type="match status" value="2"/>
</dbReference>
<reference evidence="2" key="1">
    <citation type="submission" date="2020-01" db="EMBL/GenBank/DDBJ databases">
        <title>Genome sequence of Kobresia littledalei, the first chromosome-level genome in the family Cyperaceae.</title>
        <authorList>
            <person name="Qu G."/>
        </authorList>
    </citation>
    <scope>NUCLEOTIDE SEQUENCE</scope>
    <source>
        <strain evidence="2">C.B.Clarke</strain>
        <tissue evidence="2">Leaf</tissue>
    </source>
</reference>
<comment type="caution">
    <text evidence="2">The sequence shown here is derived from an EMBL/GenBank/DDBJ whole genome shotgun (WGS) entry which is preliminary data.</text>
</comment>
<organism evidence="2 3">
    <name type="scientific">Carex littledalei</name>
    <dbReference type="NCBI Taxonomy" id="544730"/>
    <lineage>
        <taxon>Eukaryota</taxon>
        <taxon>Viridiplantae</taxon>
        <taxon>Streptophyta</taxon>
        <taxon>Embryophyta</taxon>
        <taxon>Tracheophyta</taxon>
        <taxon>Spermatophyta</taxon>
        <taxon>Magnoliopsida</taxon>
        <taxon>Liliopsida</taxon>
        <taxon>Poales</taxon>
        <taxon>Cyperaceae</taxon>
        <taxon>Cyperoideae</taxon>
        <taxon>Cariceae</taxon>
        <taxon>Carex</taxon>
        <taxon>Carex subgen. Euthyceras</taxon>
    </lineage>
</organism>
<dbReference type="EMBL" id="SWLB01000003">
    <property type="protein sequence ID" value="KAF3339732.1"/>
    <property type="molecule type" value="Genomic_DNA"/>
</dbReference>
<dbReference type="PANTHER" id="PTHR33127">
    <property type="entry name" value="TRANSMEMBRANE PROTEIN"/>
    <property type="match status" value="1"/>
</dbReference>
<dbReference type="InterPro" id="IPR001810">
    <property type="entry name" value="F-box_dom"/>
</dbReference>